<dbReference type="Proteomes" id="UP000320244">
    <property type="component" value="Unassembled WGS sequence"/>
</dbReference>
<feature type="domain" description="Molybdopterin dinucleotide-binding" evidence="7">
    <location>
        <begin position="633"/>
        <end position="753"/>
    </location>
</feature>
<reference evidence="9 10" key="2">
    <citation type="submission" date="2019-08" db="EMBL/GenBank/DDBJ databases">
        <title>Jejuicoccus antrihumi gen. nov., sp. nov., a new member of the family Dermacoccaceae isolated from a cave.</title>
        <authorList>
            <person name="Schumann P."/>
            <person name="Kim I.S."/>
        </authorList>
    </citation>
    <scope>NUCLEOTIDE SEQUENCE [LARGE SCALE GENOMIC DNA]</scope>
    <source>
        <strain evidence="9 10">C5-26</strain>
    </source>
</reference>
<dbReference type="SUPFAM" id="SSF53706">
    <property type="entry name" value="Formate dehydrogenase/DMSO reductase, domains 1-3"/>
    <property type="match status" value="1"/>
</dbReference>
<dbReference type="Pfam" id="PF18364">
    <property type="entry name" value="Molybdopterin_N"/>
    <property type="match status" value="1"/>
</dbReference>
<dbReference type="RefSeq" id="WP_146321523.1">
    <property type="nucleotide sequence ID" value="NZ_VCQV01000099.1"/>
</dbReference>
<keyword evidence="10" id="KW-1185">Reference proteome</keyword>
<evidence type="ECO:0000259" key="7">
    <source>
        <dbReference type="Pfam" id="PF01568"/>
    </source>
</evidence>
<dbReference type="GO" id="GO:0030288">
    <property type="term" value="C:outer membrane-bounded periplasmic space"/>
    <property type="evidence" value="ECO:0007669"/>
    <property type="project" value="TreeGrafter"/>
</dbReference>
<keyword evidence="3" id="KW-0500">Molybdenum</keyword>
<sequence>MSAERSDGPKRTTTATHWGRYDVETKGGRIVAIDPVADDLEPSPIGPGIVAALGSRARILRPAVRRGWLEGRPREGTHRRGADEFVELSWDEALDLAAGSLAGLRDRYGNDSVFGGSYGWGSSGRFHHAQSQVHRFLAMAGGYTGSLNSYSCAAMEVILPHVIGGTGFSILGRTPRLDEIAANCELVVAFGGLPVKNRQVNDGGTGLHRTQPFLRRCRDAGVRFVNVSPIRDDMSTLVSAEWLPLRPNTDVALMMALAHTLIAEDRHDKEFLATRCVGFGRLEDYLMGAVDGVAKDAEWAAPITEIPADVIQNLARSMAERRSLVTVGWSIQRADHGEQPYWMAVALAAMTGWMREPGCGFGSGYGSMQGIGIERARQRIAALPQPDNPVDVAIPVARICDALENPGATIDYDGRRITFPDLRAIYWCGGNPFHHHQDLNRLVEAWQRPDLVIVNESWWTATAKFADIIFPVATFLERNDFAAGSNDPWLCAQQKACEPPRECLTDYEVFCRLADRLGFGSRYSEERSADEWVRHLYEKTRQTLGADGVELPNFEDFWRRGRVKMPTPPGSPAGDLVAFARDPMAAPLATPSGRIELFSATVDGFRYDDCPGHPVWMEPAEWLGSPLARRFSLHLISNQPHMRLHSQYDHGGASQASKVADREPIRIHPLDAAARGITSGDIARVFNDRGACLAGVLVDDAVRPGVVQLSTGAWFDPAEPSTAGSLERHGNPNVLTLDKGTSRLAQGPSAHTTLVDVERWTGEAPCVAAFDPPHFASHQGELRPPGVGRAHARGVS</sequence>
<dbReference type="Gene3D" id="3.40.50.740">
    <property type="match status" value="1"/>
</dbReference>
<evidence type="ECO:0000256" key="5">
    <source>
        <dbReference type="ARBA" id="ARBA00023002"/>
    </source>
</evidence>
<dbReference type="InterPro" id="IPR006656">
    <property type="entry name" value="Mopterin_OxRdtase"/>
</dbReference>
<comment type="similarity">
    <text evidence="2">Belongs to the prokaryotic molybdopterin-containing oxidoreductase family.</text>
</comment>
<name>A0A563DP88_9MICO</name>
<dbReference type="FunFam" id="2.40.40.20:FF:000009">
    <property type="entry name" value="Biotin sulfoxide reductase 2"/>
    <property type="match status" value="1"/>
</dbReference>
<dbReference type="OrthoDB" id="7376058at2"/>
<accession>A0A563DP88</accession>
<dbReference type="InterPro" id="IPR041954">
    <property type="entry name" value="CT_DMSOR/BSOR/TMAOR"/>
</dbReference>
<protein>
    <submittedName>
        <fullName evidence="9">Asp-tRNA(Asn)/Glu-tRNA(Gln) amidotransferase GatCAB subunit C</fullName>
    </submittedName>
</protein>
<evidence type="ECO:0000259" key="6">
    <source>
        <dbReference type="Pfam" id="PF00384"/>
    </source>
</evidence>
<keyword evidence="4" id="KW-0479">Metal-binding</keyword>
<dbReference type="PANTHER" id="PTHR43742:SF10">
    <property type="entry name" value="TRIMETHYLAMINE-N-OXIDE REDUCTASE 2"/>
    <property type="match status" value="1"/>
</dbReference>
<dbReference type="AlphaFoldDB" id="A0A563DP88"/>
<dbReference type="InterPro" id="IPR050612">
    <property type="entry name" value="Prok_Mopterin_Oxidored"/>
</dbReference>
<dbReference type="Pfam" id="PF00384">
    <property type="entry name" value="Molybdopterin"/>
    <property type="match status" value="1"/>
</dbReference>
<evidence type="ECO:0000256" key="1">
    <source>
        <dbReference type="ARBA" id="ARBA00001942"/>
    </source>
</evidence>
<dbReference type="GO" id="GO:0030151">
    <property type="term" value="F:molybdenum ion binding"/>
    <property type="evidence" value="ECO:0007669"/>
    <property type="project" value="TreeGrafter"/>
</dbReference>
<dbReference type="InterPro" id="IPR041460">
    <property type="entry name" value="Molybdopterin_N"/>
</dbReference>
<dbReference type="Gene3D" id="3.90.55.10">
    <property type="entry name" value="Dimethylsulfoxide Reductase, domain 3"/>
    <property type="match status" value="1"/>
</dbReference>
<keyword evidence="9" id="KW-0808">Transferase</keyword>
<evidence type="ECO:0000259" key="8">
    <source>
        <dbReference type="Pfam" id="PF18364"/>
    </source>
</evidence>
<dbReference type="Gene3D" id="2.40.40.20">
    <property type="match status" value="1"/>
</dbReference>
<dbReference type="GO" id="GO:0009061">
    <property type="term" value="P:anaerobic respiration"/>
    <property type="evidence" value="ECO:0007669"/>
    <property type="project" value="TreeGrafter"/>
</dbReference>
<comment type="caution">
    <text evidence="9">The sequence shown here is derived from an EMBL/GenBank/DDBJ whole genome shotgun (WGS) entry which is preliminary data.</text>
</comment>
<dbReference type="InterPro" id="IPR006657">
    <property type="entry name" value="MoPterin_dinucl-bd_dom"/>
</dbReference>
<evidence type="ECO:0000256" key="3">
    <source>
        <dbReference type="ARBA" id="ARBA00022505"/>
    </source>
</evidence>
<feature type="domain" description="Molybdopterin oxidoreductase" evidence="6">
    <location>
        <begin position="58"/>
        <end position="516"/>
    </location>
</feature>
<comment type="cofactor">
    <cofactor evidence="1">
        <name>Mo-bis(molybdopterin guanine dinucleotide)</name>
        <dbReference type="ChEBI" id="CHEBI:60539"/>
    </cofactor>
</comment>
<dbReference type="GO" id="GO:0009055">
    <property type="term" value="F:electron transfer activity"/>
    <property type="evidence" value="ECO:0007669"/>
    <property type="project" value="TreeGrafter"/>
</dbReference>
<dbReference type="SUPFAM" id="SSF50692">
    <property type="entry name" value="ADC-like"/>
    <property type="match status" value="1"/>
</dbReference>
<organism evidence="9 10">
    <name type="scientific">Leekyejoonella antrihumi</name>
    <dbReference type="NCBI Taxonomy" id="1660198"/>
    <lineage>
        <taxon>Bacteria</taxon>
        <taxon>Bacillati</taxon>
        <taxon>Actinomycetota</taxon>
        <taxon>Actinomycetes</taxon>
        <taxon>Micrococcales</taxon>
        <taxon>Dermacoccaceae</taxon>
        <taxon>Leekyejoonella</taxon>
    </lineage>
</organism>
<evidence type="ECO:0000256" key="2">
    <source>
        <dbReference type="ARBA" id="ARBA00010312"/>
    </source>
</evidence>
<evidence type="ECO:0000313" key="9">
    <source>
        <dbReference type="EMBL" id="TWP32015.1"/>
    </source>
</evidence>
<dbReference type="GO" id="GO:0016740">
    <property type="term" value="F:transferase activity"/>
    <property type="evidence" value="ECO:0007669"/>
    <property type="project" value="UniProtKB-KW"/>
</dbReference>
<reference evidence="9 10" key="1">
    <citation type="submission" date="2019-05" db="EMBL/GenBank/DDBJ databases">
        <authorList>
            <person name="Lee S.D."/>
        </authorList>
    </citation>
    <scope>NUCLEOTIDE SEQUENCE [LARGE SCALE GENOMIC DNA]</scope>
    <source>
        <strain evidence="9 10">C5-26</strain>
    </source>
</reference>
<proteinExistence type="inferred from homology"/>
<gene>
    <name evidence="9" type="ORF">FGL98_24810</name>
</gene>
<feature type="domain" description="Molybdopterin oxidoreductase N-terminal" evidence="8">
    <location>
        <begin position="14"/>
        <end position="52"/>
    </location>
</feature>
<dbReference type="Pfam" id="PF01568">
    <property type="entry name" value="Molydop_binding"/>
    <property type="match status" value="1"/>
</dbReference>
<dbReference type="InterPro" id="IPR009010">
    <property type="entry name" value="Asp_de-COase-like_dom_sf"/>
</dbReference>
<dbReference type="EMBL" id="VCQV01000099">
    <property type="protein sequence ID" value="TWP32015.1"/>
    <property type="molecule type" value="Genomic_DNA"/>
</dbReference>
<dbReference type="GO" id="GO:0016491">
    <property type="term" value="F:oxidoreductase activity"/>
    <property type="evidence" value="ECO:0007669"/>
    <property type="project" value="UniProtKB-KW"/>
</dbReference>
<dbReference type="CDD" id="cd02793">
    <property type="entry name" value="MopB_CT_DMSOR-BSOR-TMAOR"/>
    <property type="match status" value="1"/>
</dbReference>
<dbReference type="GO" id="GO:0043546">
    <property type="term" value="F:molybdopterin cofactor binding"/>
    <property type="evidence" value="ECO:0007669"/>
    <property type="project" value="InterPro"/>
</dbReference>
<dbReference type="Gene3D" id="3.40.228.10">
    <property type="entry name" value="Dimethylsulfoxide Reductase, domain 2"/>
    <property type="match status" value="1"/>
</dbReference>
<keyword evidence="5" id="KW-0560">Oxidoreductase</keyword>
<evidence type="ECO:0000256" key="4">
    <source>
        <dbReference type="ARBA" id="ARBA00022723"/>
    </source>
</evidence>
<dbReference type="PANTHER" id="PTHR43742">
    <property type="entry name" value="TRIMETHYLAMINE-N-OXIDE REDUCTASE"/>
    <property type="match status" value="1"/>
</dbReference>
<evidence type="ECO:0000313" key="10">
    <source>
        <dbReference type="Proteomes" id="UP000320244"/>
    </source>
</evidence>